<dbReference type="Proteomes" id="UP001396898">
    <property type="component" value="Unassembled WGS sequence"/>
</dbReference>
<feature type="compositionally biased region" description="Polar residues" evidence="1">
    <location>
        <begin position="116"/>
        <end position="125"/>
    </location>
</feature>
<feature type="region of interest" description="Disordered" evidence="1">
    <location>
        <begin position="116"/>
        <end position="165"/>
    </location>
</feature>
<name>A0ABR1REP2_9PEZI</name>
<reference evidence="2 3" key="1">
    <citation type="submission" date="2023-01" db="EMBL/GenBank/DDBJ databases">
        <title>Analysis of 21 Apiospora genomes using comparative genomics revels a genus with tremendous synthesis potential of carbohydrate active enzymes and secondary metabolites.</title>
        <authorList>
            <person name="Sorensen T."/>
        </authorList>
    </citation>
    <scope>NUCLEOTIDE SEQUENCE [LARGE SCALE GENOMIC DNA]</scope>
    <source>
        <strain evidence="2 3">CBS 20057</strain>
    </source>
</reference>
<feature type="compositionally biased region" description="Basic and acidic residues" evidence="1">
    <location>
        <begin position="139"/>
        <end position="165"/>
    </location>
</feature>
<accession>A0ABR1REP2</accession>
<protein>
    <submittedName>
        <fullName evidence="2">Uncharacterized protein</fullName>
    </submittedName>
</protein>
<dbReference type="EMBL" id="JAQQWI010000016">
    <property type="protein sequence ID" value="KAK8009036.1"/>
    <property type="molecule type" value="Genomic_DNA"/>
</dbReference>
<evidence type="ECO:0000313" key="3">
    <source>
        <dbReference type="Proteomes" id="UP001396898"/>
    </source>
</evidence>
<gene>
    <name evidence="2" type="ORF">PG991_011587</name>
</gene>
<sequence>MRRSCWGLSLVKHGETGRDECPKNLETRARKQRGSRAGSECRGSSGLRLAIVPIVDHGTTQHLSDVEDKTLVKERMVGARITWSLRKATSPGVLMVWCAQMLPALTDTIKALASKSSTPSLSHMQPHQLGDFPANSSRRKPEQRLLVGPRRDGLGRDEGKGRLTE</sequence>
<comment type="caution">
    <text evidence="2">The sequence shown here is derived from an EMBL/GenBank/DDBJ whole genome shotgun (WGS) entry which is preliminary data.</text>
</comment>
<keyword evidence="3" id="KW-1185">Reference proteome</keyword>
<evidence type="ECO:0000313" key="2">
    <source>
        <dbReference type="EMBL" id="KAK8009036.1"/>
    </source>
</evidence>
<evidence type="ECO:0000256" key="1">
    <source>
        <dbReference type="SAM" id="MobiDB-lite"/>
    </source>
</evidence>
<proteinExistence type="predicted"/>
<organism evidence="2 3">
    <name type="scientific">Apiospora marii</name>
    <dbReference type="NCBI Taxonomy" id="335849"/>
    <lineage>
        <taxon>Eukaryota</taxon>
        <taxon>Fungi</taxon>
        <taxon>Dikarya</taxon>
        <taxon>Ascomycota</taxon>
        <taxon>Pezizomycotina</taxon>
        <taxon>Sordariomycetes</taxon>
        <taxon>Xylariomycetidae</taxon>
        <taxon>Amphisphaeriales</taxon>
        <taxon>Apiosporaceae</taxon>
        <taxon>Apiospora</taxon>
    </lineage>
</organism>